<keyword evidence="1" id="KW-0812">Transmembrane</keyword>
<evidence type="ECO:0000256" key="1">
    <source>
        <dbReference type="SAM" id="Phobius"/>
    </source>
</evidence>
<dbReference type="EMBL" id="SLXV01000057">
    <property type="protein sequence ID" value="TCP62087.1"/>
    <property type="molecule type" value="Genomic_DNA"/>
</dbReference>
<keyword evidence="1" id="KW-0472">Membrane</keyword>
<reference evidence="2 3" key="1">
    <citation type="submission" date="2019-03" db="EMBL/GenBank/DDBJ databases">
        <title>Genomic Encyclopedia of Type Strains, Phase IV (KMG-IV): sequencing the most valuable type-strain genomes for metagenomic binning, comparative biology and taxonomic classification.</title>
        <authorList>
            <person name="Goeker M."/>
        </authorList>
    </citation>
    <scope>NUCLEOTIDE SEQUENCE [LARGE SCALE GENOMIC DNA]</scope>
    <source>
        <strain evidence="2 3">DSM 46831</strain>
    </source>
</reference>
<comment type="caution">
    <text evidence="2">The sequence shown here is derived from an EMBL/GenBank/DDBJ whole genome shotgun (WGS) entry which is preliminary data.</text>
</comment>
<dbReference type="OrthoDB" id="9877726at2"/>
<protein>
    <submittedName>
        <fullName evidence="2">Uncharacterized protein</fullName>
    </submittedName>
</protein>
<keyword evidence="3" id="KW-1185">Reference proteome</keyword>
<accession>A0A4R2RIW8</accession>
<evidence type="ECO:0000313" key="2">
    <source>
        <dbReference type="EMBL" id="TCP62087.1"/>
    </source>
</evidence>
<feature type="transmembrane region" description="Helical" evidence="1">
    <location>
        <begin position="6"/>
        <end position="22"/>
    </location>
</feature>
<evidence type="ECO:0000313" key="3">
    <source>
        <dbReference type="Proteomes" id="UP000294746"/>
    </source>
</evidence>
<dbReference type="Proteomes" id="UP000294746">
    <property type="component" value="Unassembled WGS sequence"/>
</dbReference>
<organism evidence="2 3">
    <name type="scientific">Baia soyae</name>
    <dbReference type="NCBI Taxonomy" id="1544746"/>
    <lineage>
        <taxon>Bacteria</taxon>
        <taxon>Bacillati</taxon>
        <taxon>Bacillota</taxon>
        <taxon>Bacilli</taxon>
        <taxon>Bacillales</taxon>
        <taxon>Thermoactinomycetaceae</taxon>
        <taxon>Baia</taxon>
    </lineage>
</organism>
<dbReference type="RefSeq" id="WP_131849917.1">
    <property type="nucleotide sequence ID" value="NZ_SLXV01000057.1"/>
</dbReference>
<dbReference type="AlphaFoldDB" id="A0A4R2RIW8"/>
<sequence length="76" mass="8998">MNRRVTSMIVGGVIAYAVYYLFRTGRVPRALNFTMNVDFGSLRSRLMRMMRRNLFMGMTFSKVMIKQLIRQLRTAR</sequence>
<keyword evidence="1" id="KW-1133">Transmembrane helix</keyword>
<proteinExistence type="predicted"/>
<name>A0A4R2RIW8_9BACL</name>
<gene>
    <name evidence="2" type="ORF">EDD57_15716</name>
</gene>